<feature type="transmembrane region" description="Helical" evidence="1">
    <location>
        <begin position="90"/>
        <end position="108"/>
    </location>
</feature>
<dbReference type="RefSeq" id="WP_201431909.1">
    <property type="nucleotide sequence ID" value="NZ_JAEQBW010000006.1"/>
</dbReference>
<comment type="caution">
    <text evidence="2">The sequence shown here is derived from an EMBL/GenBank/DDBJ whole genome shotgun (WGS) entry which is preliminary data.</text>
</comment>
<feature type="transmembrane region" description="Helical" evidence="1">
    <location>
        <begin position="54"/>
        <end position="78"/>
    </location>
</feature>
<reference evidence="2" key="1">
    <citation type="submission" date="2021-01" db="EMBL/GenBank/DDBJ databases">
        <title>Marivirga aurantiaca sp. nov., isolated from intertidal surface sediments.</title>
        <authorList>
            <person name="Zhang M."/>
        </authorList>
    </citation>
    <scope>NUCLEOTIDE SEQUENCE</scope>
    <source>
        <strain evidence="2">S37H4</strain>
    </source>
</reference>
<proteinExistence type="predicted"/>
<dbReference type="AlphaFoldDB" id="A0A935CAJ1"/>
<keyword evidence="1" id="KW-1133">Transmembrane helix</keyword>
<evidence type="ECO:0000313" key="2">
    <source>
        <dbReference type="EMBL" id="MBK6266232.1"/>
    </source>
</evidence>
<feature type="transmembrane region" description="Helical" evidence="1">
    <location>
        <begin position="114"/>
        <end position="130"/>
    </location>
</feature>
<keyword evidence="1" id="KW-0472">Membrane</keyword>
<accession>A0A935CAJ1</accession>
<name>A0A935CAJ1_9BACT</name>
<dbReference type="Proteomes" id="UP000611723">
    <property type="component" value="Unassembled WGS sequence"/>
</dbReference>
<gene>
    <name evidence="2" type="ORF">JKA74_14395</name>
</gene>
<keyword evidence="1" id="KW-0812">Transmembrane</keyword>
<protein>
    <submittedName>
        <fullName evidence="2">Uncharacterized protein</fullName>
    </submittedName>
</protein>
<organism evidence="2 3">
    <name type="scientific">Marivirga aurantiaca</name>
    <dbReference type="NCBI Taxonomy" id="2802615"/>
    <lineage>
        <taxon>Bacteria</taxon>
        <taxon>Pseudomonadati</taxon>
        <taxon>Bacteroidota</taxon>
        <taxon>Cytophagia</taxon>
        <taxon>Cytophagales</taxon>
        <taxon>Marivirgaceae</taxon>
        <taxon>Marivirga</taxon>
    </lineage>
</organism>
<sequence>MMNTYFLLAGILCFLLGLAHSLIGEYLIFKEKRKTGKLVPTKGSVGLKERHLRIIWATWHLASFFGWCIGAFLVKISLERNSLDSEILDFLINATTYTMFASSFLVLIGTKGKHPGWIVFMLIGILLIAGN</sequence>
<evidence type="ECO:0000313" key="3">
    <source>
        <dbReference type="Proteomes" id="UP000611723"/>
    </source>
</evidence>
<dbReference type="EMBL" id="JAEQBW010000006">
    <property type="protein sequence ID" value="MBK6266232.1"/>
    <property type="molecule type" value="Genomic_DNA"/>
</dbReference>
<evidence type="ECO:0000256" key="1">
    <source>
        <dbReference type="SAM" id="Phobius"/>
    </source>
</evidence>
<keyword evidence="3" id="KW-1185">Reference proteome</keyword>